<dbReference type="AlphaFoldDB" id="A0A0D6JQY7"/>
<name>A0A0D6JQY7_9EURY</name>
<dbReference type="Pfam" id="PF07681">
    <property type="entry name" value="DoxX"/>
    <property type="match status" value="1"/>
</dbReference>
<evidence type="ECO:0000313" key="6">
    <source>
        <dbReference type="EMBL" id="CQR50048.1"/>
    </source>
</evidence>
<dbReference type="GO" id="GO:0016020">
    <property type="term" value="C:membrane"/>
    <property type="evidence" value="ECO:0007669"/>
    <property type="project" value="UniProtKB-SubCell"/>
</dbReference>
<proteinExistence type="predicted"/>
<sequence length="158" mass="16259">MDFDDRPARSASAADWASSATDRAASVAARAPDPTTLARVGLGAMVFAAGVHKLLDPLSWSAYVVPWLAPLLVVSPVTFMLANGVLEVGFGAAILADRYTALASAVAAVSLSATCLYLAVVFVAEGGLFGDVLARDIGLAGLAWAVSVDSLRRPTRTP</sequence>
<keyword evidence="3 5" id="KW-1133">Transmembrane helix</keyword>
<dbReference type="InterPro" id="IPR032808">
    <property type="entry name" value="DoxX"/>
</dbReference>
<protein>
    <submittedName>
        <fullName evidence="6">DoxX</fullName>
    </submittedName>
</protein>
<keyword evidence="4 5" id="KW-0472">Membrane</keyword>
<keyword evidence="7" id="KW-1185">Reference proteome</keyword>
<reference evidence="7" key="1">
    <citation type="submission" date="2015-03" db="EMBL/GenBank/DDBJ databases">
        <authorList>
            <person name="Urmite Genomes"/>
        </authorList>
    </citation>
    <scope>NUCLEOTIDE SEQUENCE [LARGE SCALE GENOMIC DNA]</scope>
    <source>
        <strain evidence="7">Arc-Hr</strain>
    </source>
</reference>
<dbReference type="Proteomes" id="UP000198902">
    <property type="component" value="Unassembled WGS sequence"/>
</dbReference>
<keyword evidence="2 5" id="KW-0812">Transmembrane</keyword>
<evidence type="ECO:0000256" key="3">
    <source>
        <dbReference type="ARBA" id="ARBA00022989"/>
    </source>
</evidence>
<feature type="transmembrane region" description="Helical" evidence="5">
    <location>
        <begin position="102"/>
        <end position="124"/>
    </location>
</feature>
<accession>A0A0D6JQY7</accession>
<dbReference type="OrthoDB" id="292204at2157"/>
<dbReference type="EMBL" id="CSTE01000002">
    <property type="protein sequence ID" value="CQR50048.1"/>
    <property type="molecule type" value="Genomic_DNA"/>
</dbReference>
<evidence type="ECO:0000313" key="7">
    <source>
        <dbReference type="Proteomes" id="UP000198902"/>
    </source>
</evidence>
<evidence type="ECO:0000256" key="4">
    <source>
        <dbReference type="ARBA" id="ARBA00023136"/>
    </source>
</evidence>
<evidence type="ECO:0000256" key="2">
    <source>
        <dbReference type="ARBA" id="ARBA00022692"/>
    </source>
</evidence>
<comment type="subcellular location">
    <subcellularLocation>
        <location evidence="1">Membrane</location>
        <topology evidence="1">Multi-pass membrane protein</topology>
    </subcellularLocation>
</comment>
<dbReference type="RefSeq" id="WP_089777956.1">
    <property type="nucleotide sequence ID" value="NZ_CABLRR010000002.1"/>
</dbReference>
<organism evidence="6 7">
    <name type="scientific">Haloferax massiliensis</name>
    <dbReference type="NCBI Taxonomy" id="1476858"/>
    <lineage>
        <taxon>Archaea</taxon>
        <taxon>Methanobacteriati</taxon>
        <taxon>Methanobacteriota</taxon>
        <taxon>Stenosarchaea group</taxon>
        <taxon>Halobacteria</taxon>
        <taxon>Halobacteriales</taxon>
        <taxon>Haloferacaceae</taxon>
        <taxon>Haloferax</taxon>
    </lineage>
</organism>
<evidence type="ECO:0000256" key="5">
    <source>
        <dbReference type="SAM" id="Phobius"/>
    </source>
</evidence>
<feature type="transmembrane region" description="Helical" evidence="5">
    <location>
        <begin position="67"/>
        <end position="95"/>
    </location>
</feature>
<evidence type="ECO:0000256" key="1">
    <source>
        <dbReference type="ARBA" id="ARBA00004141"/>
    </source>
</evidence>
<gene>
    <name evidence="6" type="ORF">BN996_01524</name>
</gene>